<protein>
    <submittedName>
        <fullName evidence="1">Phytoene synthase</fullName>
    </submittedName>
</protein>
<dbReference type="EMBL" id="QEYD01000005">
    <property type="protein sequence ID" value="PWE29033.1"/>
    <property type="molecule type" value="Genomic_DNA"/>
</dbReference>
<evidence type="ECO:0000313" key="2">
    <source>
        <dbReference type="Proteomes" id="UP000244940"/>
    </source>
</evidence>
<dbReference type="AlphaFoldDB" id="A0A2U2CAZ8"/>
<dbReference type="InterPro" id="IPR002060">
    <property type="entry name" value="Squ/phyt_synthse"/>
</dbReference>
<dbReference type="Gene3D" id="1.10.600.10">
    <property type="entry name" value="Farnesyl Diphosphate Synthase"/>
    <property type="match status" value="1"/>
</dbReference>
<sequence>MDAPALTAPQINACAALVQKGDPDRFLAAMAAPVAARGPLFVLYAFNLEVARAPWVTKEPIIAQMRLQFWRDVLDLEEHKAHEVAAPLQALVRAGLDPAPLAEMIDAREAEIGTQAPFPDEAALLRFLDATSGALMVASVRALGGPDSRAARVAGQAQGLANYLLAVPQIEAAGRRALPQDDADSIARLAGGMRDRLRAERGALKALPRAVRPALRAGWRSDALLRQSATFPGRVRAGQLAQSEFMRRGGILLRQILGR</sequence>
<proteinExistence type="predicted"/>
<evidence type="ECO:0000313" key="1">
    <source>
        <dbReference type="EMBL" id="PWE29033.1"/>
    </source>
</evidence>
<dbReference type="SUPFAM" id="SSF48576">
    <property type="entry name" value="Terpenoid synthases"/>
    <property type="match status" value="1"/>
</dbReference>
<reference evidence="1 2" key="1">
    <citation type="submission" date="2018-05" db="EMBL/GenBank/DDBJ databases">
        <title>Pararhodobacter marina sp. nov., isolated from deep-sea water of the Indian Ocean.</title>
        <authorList>
            <person name="Lai Q.Sr."/>
            <person name="Liu X."/>
            <person name="Shao Z."/>
        </authorList>
    </citation>
    <scope>NUCLEOTIDE SEQUENCE [LARGE SCALE GENOMIC DNA]</scope>
    <source>
        <strain evidence="1 2">CIC4N-9</strain>
    </source>
</reference>
<dbReference type="InterPro" id="IPR008949">
    <property type="entry name" value="Isoprenoid_synthase_dom_sf"/>
</dbReference>
<gene>
    <name evidence="1" type="ORF">C4N9_09455</name>
</gene>
<accession>A0A2U2CAZ8</accession>
<dbReference type="OrthoDB" id="9814909at2"/>
<dbReference type="Proteomes" id="UP000244940">
    <property type="component" value="Unassembled WGS sequence"/>
</dbReference>
<keyword evidence="2" id="KW-1185">Reference proteome</keyword>
<dbReference type="Pfam" id="PF00494">
    <property type="entry name" value="SQS_PSY"/>
    <property type="match status" value="1"/>
</dbReference>
<dbReference type="GeneID" id="94365115"/>
<organism evidence="1 2">
    <name type="scientific">Pararhodobacter marinus</name>
    <dbReference type="NCBI Taxonomy" id="2184063"/>
    <lineage>
        <taxon>Bacteria</taxon>
        <taxon>Pseudomonadati</taxon>
        <taxon>Pseudomonadota</taxon>
        <taxon>Alphaproteobacteria</taxon>
        <taxon>Rhodobacterales</taxon>
        <taxon>Paracoccaceae</taxon>
        <taxon>Pararhodobacter</taxon>
    </lineage>
</organism>
<comment type="caution">
    <text evidence="1">The sequence shown here is derived from an EMBL/GenBank/DDBJ whole genome shotgun (WGS) entry which is preliminary data.</text>
</comment>
<dbReference type="RefSeq" id="WP_109533082.1">
    <property type="nucleotide sequence ID" value="NZ_QEYD01000005.1"/>
</dbReference>
<name>A0A2U2CAZ8_9RHOB</name>